<sequence length="88" mass="9922">MIADIGFRACDSKDEWVGLSIMCRAVVDRSAIPRFPSVQAIDKHVMKNNSATKSTILDQELAQKWVVPRHPLKPIFSKVIQVVVFETL</sequence>
<dbReference type="Proteomes" id="UP001189624">
    <property type="component" value="Chromosome 5"/>
</dbReference>
<organism evidence="1 2">
    <name type="scientific">Sphenostylis stenocarpa</name>
    <dbReference type="NCBI Taxonomy" id="92480"/>
    <lineage>
        <taxon>Eukaryota</taxon>
        <taxon>Viridiplantae</taxon>
        <taxon>Streptophyta</taxon>
        <taxon>Embryophyta</taxon>
        <taxon>Tracheophyta</taxon>
        <taxon>Spermatophyta</taxon>
        <taxon>Magnoliopsida</taxon>
        <taxon>eudicotyledons</taxon>
        <taxon>Gunneridae</taxon>
        <taxon>Pentapetalae</taxon>
        <taxon>rosids</taxon>
        <taxon>fabids</taxon>
        <taxon>Fabales</taxon>
        <taxon>Fabaceae</taxon>
        <taxon>Papilionoideae</taxon>
        <taxon>50 kb inversion clade</taxon>
        <taxon>NPAAA clade</taxon>
        <taxon>indigoferoid/millettioid clade</taxon>
        <taxon>Phaseoleae</taxon>
        <taxon>Sphenostylis</taxon>
    </lineage>
</organism>
<dbReference type="AlphaFoldDB" id="A0AA86SM29"/>
<dbReference type="Gramene" id="rna-AYBTSS11_LOCUS16659">
    <property type="protein sequence ID" value="CAJ1956436.1"/>
    <property type="gene ID" value="gene-AYBTSS11_LOCUS16659"/>
</dbReference>
<dbReference type="EMBL" id="OY731402">
    <property type="protein sequence ID" value="CAJ1956436.1"/>
    <property type="molecule type" value="Genomic_DNA"/>
</dbReference>
<keyword evidence="2" id="KW-1185">Reference proteome</keyword>
<reference evidence="1" key="1">
    <citation type="submission" date="2023-10" db="EMBL/GenBank/DDBJ databases">
        <authorList>
            <person name="Domelevo Entfellner J.-B."/>
        </authorList>
    </citation>
    <scope>NUCLEOTIDE SEQUENCE</scope>
</reference>
<proteinExistence type="predicted"/>
<name>A0AA86SM29_9FABA</name>
<gene>
    <name evidence="1" type="ORF">AYBTSS11_LOCUS16659</name>
</gene>
<evidence type="ECO:0000313" key="2">
    <source>
        <dbReference type="Proteomes" id="UP001189624"/>
    </source>
</evidence>
<protein>
    <submittedName>
        <fullName evidence="1">Uncharacterized protein</fullName>
    </submittedName>
</protein>
<accession>A0AA86SM29</accession>
<evidence type="ECO:0000313" key="1">
    <source>
        <dbReference type="EMBL" id="CAJ1956436.1"/>
    </source>
</evidence>